<evidence type="ECO:0000256" key="5">
    <source>
        <dbReference type="ARBA" id="ARBA00022692"/>
    </source>
</evidence>
<keyword evidence="3 12" id="KW-0813">Transport</keyword>
<keyword evidence="9 14" id="KW-0472">Membrane</keyword>
<dbReference type="Gene3D" id="1.10.287.770">
    <property type="entry name" value="YojJ-like"/>
    <property type="match status" value="1"/>
</dbReference>
<comment type="subcellular location">
    <subcellularLocation>
        <location evidence="1">Membrane</location>
        <topology evidence="1">Multi-pass membrane protein</topology>
    </subcellularLocation>
</comment>
<feature type="compositionally biased region" description="Basic and acidic residues" evidence="13">
    <location>
        <begin position="24"/>
        <end position="36"/>
    </location>
</feature>
<evidence type="ECO:0000313" key="15">
    <source>
        <dbReference type="EMBL" id="KAF8770878.1"/>
    </source>
</evidence>
<keyword evidence="11 12" id="KW-0407">Ion channel</keyword>
<evidence type="ECO:0000313" key="16">
    <source>
        <dbReference type="Proteomes" id="UP000807504"/>
    </source>
</evidence>
<dbReference type="PANTHER" id="PTHR11690">
    <property type="entry name" value="AMILORIDE-SENSITIVE SODIUM CHANNEL-RELATED"/>
    <property type="match status" value="1"/>
</dbReference>
<evidence type="ECO:0000256" key="8">
    <source>
        <dbReference type="ARBA" id="ARBA00023065"/>
    </source>
</evidence>
<keyword evidence="16" id="KW-1185">Reference proteome</keyword>
<dbReference type="OMA" id="WNCGNPK"/>
<proteinExistence type="inferred from homology"/>
<dbReference type="Gene3D" id="2.60.470.10">
    <property type="entry name" value="Acid-sensing ion channels like domains"/>
    <property type="match status" value="1"/>
</dbReference>
<evidence type="ECO:0000256" key="7">
    <source>
        <dbReference type="ARBA" id="ARBA00023053"/>
    </source>
</evidence>
<dbReference type="AlphaFoldDB" id="A0A8T0EHK3"/>
<reference evidence="15" key="2">
    <citation type="submission" date="2020-06" db="EMBL/GenBank/DDBJ databases">
        <authorList>
            <person name="Sheffer M."/>
        </authorList>
    </citation>
    <scope>NUCLEOTIDE SEQUENCE</scope>
</reference>
<comment type="caution">
    <text evidence="15">The sequence shown here is derived from an EMBL/GenBank/DDBJ whole genome shotgun (WGS) entry which is preliminary data.</text>
</comment>
<comment type="similarity">
    <text evidence="2 12">Belongs to the amiloride-sensitive sodium channel (TC 1.A.6) family.</text>
</comment>
<keyword evidence="8 12" id="KW-0406">Ion transport</keyword>
<keyword evidence="5 12" id="KW-0812">Transmembrane</keyword>
<dbReference type="PANTHER" id="PTHR11690:SF296">
    <property type="entry name" value="DEGENERIN-LIKE PROTEIN DEL-10"/>
    <property type="match status" value="1"/>
</dbReference>
<evidence type="ECO:0000256" key="12">
    <source>
        <dbReference type="RuleBase" id="RU000679"/>
    </source>
</evidence>
<keyword evidence="7" id="KW-0915">Sodium</keyword>
<dbReference type="InterPro" id="IPR001873">
    <property type="entry name" value="ENaC"/>
</dbReference>
<name>A0A8T0EHK3_ARGBR</name>
<sequence length="542" mass="62447">MNTSKTLAWNTKLGHPSDLDWGFDDSHTHQKKEPHESSWNCGNPKKRRQLVERFAQTSSVHGTHFICSKKNTSCLLKFMYRVLFALCILSVLGNITMLLQEAFDKESTFINTINKDIELGKEEDPIFFPEYPRITLCRKPFYRTDLNDSYLNLVEYSFLALGYPFIPLTPDEISMVVDISTKDKENELPSHILQFENRLNELDERFRALRNISESFNLREFVIENSVGCKDFFLYCIALVFPLDCCKIFQPVLTSMGLCYSLEDRSEILDLIKKSPIEFSVIIDLVSPPHLDRETEEGFNVFMTDPLEMSLLFQPSEGQKIVPGLLTSINVQLVKTERSALYTHWTSITDSCPKWPFGVDSLAEDSDRYSHRVCDTLSYFSTLRNACRCESIFFPGNATMRYCEPKDLYICFAGITIASNFSNLMDMCLQPCITYQYKSEASYIGLGGENFSRLEIMYNSKQFVNHEYRTATMSSLFSQIGGSLGLYLGASIITVVEIVVFVACWLWYRVCPSRKIKVHQEPATSHKHHKGYHIYSDKKEYF</sequence>
<evidence type="ECO:0000256" key="6">
    <source>
        <dbReference type="ARBA" id="ARBA00022989"/>
    </source>
</evidence>
<dbReference type="GO" id="GO:0015280">
    <property type="term" value="F:ligand-gated sodium channel activity"/>
    <property type="evidence" value="ECO:0007669"/>
    <property type="project" value="TreeGrafter"/>
</dbReference>
<keyword evidence="6 14" id="KW-1133">Transmembrane helix</keyword>
<keyword evidence="10 12" id="KW-0739">Sodium transport</keyword>
<dbReference type="EMBL" id="JABXBU010002228">
    <property type="protein sequence ID" value="KAF8770878.1"/>
    <property type="molecule type" value="Genomic_DNA"/>
</dbReference>
<evidence type="ECO:0000256" key="14">
    <source>
        <dbReference type="SAM" id="Phobius"/>
    </source>
</evidence>
<dbReference type="PRINTS" id="PR01078">
    <property type="entry name" value="AMINACHANNEL"/>
</dbReference>
<dbReference type="Proteomes" id="UP000807504">
    <property type="component" value="Unassembled WGS sequence"/>
</dbReference>
<accession>A0A8T0EHK3</accession>
<keyword evidence="4 12" id="KW-0894">Sodium channel</keyword>
<reference evidence="15" key="1">
    <citation type="journal article" date="2020" name="bioRxiv">
        <title>Chromosome-level reference genome of the European wasp spider Argiope bruennichi: a resource for studies on range expansion and evolutionary adaptation.</title>
        <authorList>
            <person name="Sheffer M.M."/>
            <person name="Hoppe A."/>
            <person name="Krehenwinkel H."/>
            <person name="Uhl G."/>
            <person name="Kuss A.W."/>
            <person name="Jensen L."/>
            <person name="Jensen C."/>
            <person name="Gillespie R.G."/>
            <person name="Hoff K.J."/>
            <person name="Prost S."/>
        </authorList>
    </citation>
    <scope>NUCLEOTIDE SEQUENCE</scope>
</reference>
<dbReference type="Pfam" id="PF00858">
    <property type="entry name" value="ASC"/>
    <property type="match status" value="1"/>
</dbReference>
<feature type="region of interest" description="Disordered" evidence="13">
    <location>
        <begin position="24"/>
        <end position="43"/>
    </location>
</feature>
<feature type="transmembrane region" description="Helical" evidence="14">
    <location>
        <begin position="484"/>
        <end position="508"/>
    </location>
</feature>
<dbReference type="OrthoDB" id="5874059at2759"/>
<evidence type="ECO:0000256" key="2">
    <source>
        <dbReference type="ARBA" id="ARBA00007193"/>
    </source>
</evidence>
<evidence type="ECO:0000256" key="9">
    <source>
        <dbReference type="ARBA" id="ARBA00023136"/>
    </source>
</evidence>
<evidence type="ECO:0000256" key="3">
    <source>
        <dbReference type="ARBA" id="ARBA00022448"/>
    </source>
</evidence>
<gene>
    <name evidence="15" type="ORF">HNY73_018356</name>
</gene>
<protein>
    <submittedName>
        <fullName evidence="15">Acid-sensing ion channel 1 like protein</fullName>
    </submittedName>
</protein>
<dbReference type="GO" id="GO:0005886">
    <property type="term" value="C:plasma membrane"/>
    <property type="evidence" value="ECO:0007669"/>
    <property type="project" value="TreeGrafter"/>
</dbReference>
<feature type="transmembrane region" description="Helical" evidence="14">
    <location>
        <begin position="78"/>
        <end position="99"/>
    </location>
</feature>
<evidence type="ECO:0000256" key="13">
    <source>
        <dbReference type="SAM" id="MobiDB-lite"/>
    </source>
</evidence>
<evidence type="ECO:0000256" key="10">
    <source>
        <dbReference type="ARBA" id="ARBA00023201"/>
    </source>
</evidence>
<organism evidence="15 16">
    <name type="scientific">Argiope bruennichi</name>
    <name type="common">Wasp spider</name>
    <name type="synonym">Aranea bruennichi</name>
    <dbReference type="NCBI Taxonomy" id="94029"/>
    <lineage>
        <taxon>Eukaryota</taxon>
        <taxon>Metazoa</taxon>
        <taxon>Ecdysozoa</taxon>
        <taxon>Arthropoda</taxon>
        <taxon>Chelicerata</taxon>
        <taxon>Arachnida</taxon>
        <taxon>Araneae</taxon>
        <taxon>Araneomorphae</taxon>
        <taxon>Entelegynae</taxon>
        <taxon>Araneoidea</taxon>
        <taxon>Araneidae</taxon>
        <taxon>Argiope</taxon>
    </lineage>
</organism>
<evidence type="ECO:0000256" key="4">
    <source>
        <dbReference type="ARBA" id="ARBA00022461"/>
    </source>
</evidence>
<evidence type="ECO:0000256" key="11">
    <source>
        <dbReference type="ARBA" id="ARBA00023303"/>
    </source>
</evidence>
<evidence type="ECO:0000256" key="1">
    <source>
        <dbReference type="ARBA" id="ARBA00004141"/>
    </source>
</evidence>